<evidence type="ECO:0000313" key="2">
    <source>
        <dbReference type="Ensembl" id="ENSCPBP00000004026.1"/>
    </source>
</evidence>
<accession>A0A8C3F7F9</accession>
<name>A0A8C3F7F9_CHRPI</name>
<proteinExistence type="predicted"/>
<dbReference type="AlphaFoldDB" id="A0A8C3F7F9"/>
<dbReference type="Ensembl" id="ENSCPBT00000004916.1">
    <property type="protein sequence ID" value="ENSCPBP00000004026.1"/>
    <property type="gene ID" value="ENSCPBG00000003281.1"/>
</dbReference>
<sequence length="155" mass="17336">MGDKNSPTGPQIIFSSIKQRHNMMHICRSLFSRGCAVQKKKSHIQLGFRSLMGKATFVQAEVTSPLAPSHSASSWAPRTRHEKKTAALSRKIATKELAKAAKILRKATMPRARNNHQYPQKVVKIPPKIKTVESKTKANFKSPKARAKKVALRKK</sequence>
<feature type="region of interest" description="Disordered" evidence="1">
    <location>
        <begin position="135"/>
        <end position="155"/>
    </location>
</feature>
<evidence type="ECO:0000256" key="1">
    <source>
        <dbReference type="SAM" id="MobiDB-lite"/>
    </source>
</evidence>
<reference evidence="2" key="1">
    <citation type="submission" date="2025-08" db="UniProtKB">
        <authorList>
            <consortium name="Ensembl"/>
        </authorList>
    </citation>
    <scope>IDENTIFICATION</scope>
</reference>
<protein>
    <submittedName>
        <fullName evidence="2">Uncharacterized protein</fullName>
    </submittedName>
</protein>
<evidence type="ECO:0000313" key="3">
    <source>
        <dbReference type="Proteomes" id="UP000694380"/>
    </source>
</evidence>
<dbReference type="Proteomes" id="UP000694380">
    <property type="component" value="Unplaced"/>
</dbReference>
<reference evidence="2" key="2">
    <citation type="submission" date="2025-09" db="UniProtKB">
        <authorList>
            <consortium name="Ensembl"/>
        </authorList>
    </citation>
    <scope>IDENTIFICATION</scope>
</reference>
<dbReference type="GeneTree" id="ENSGT00950000185313"/>
<feature type="compositionally biased region" description="Basic residues" evidence="1">
    <location>
        <begin position="143"/>
        <end position="155"/>
    </location>
</feature>
<organism evidence="2 3">
    <name type="scientific">Chrysemys picta bellii</name>
    <name type="common">Western painted turtle</name>
    <name type="synonym">Emys bellii</name>
    <dbReference type="NCBI Taxonomy" id="8478"/>
    <lineage>
        <taxon>Eukaryota</taxon>
        <taxon>Metazoa</taxon>
        <taxon>Chordata</taxon>
        <taxon>Craniata</taxon>
        <taxon>Vertebrata</taxon>
        <taxon>Euteleostomi</taxon>
        <taxon>Archelosauria</taxon>
        <taxon>Testudinata</taxon>
        <taxon>Testudines</taxon>
        <taxon>Cryptodira</taxon>
        <taxon>Durocryptodira</taxon>
        <taxon>Testudinoidea</taxon>
        <taxon>Emydidae</taxon>
        <taxon>Chrysemys</taxon>
    </lineage>
</organism>
<keyword evidence="3" id="KW-1185">Reference proteome</keyword>
<feature type="region of interest" description="Disordered" evidence="1">
    <location>
        <begin position="67"/>
        <end position="88"/>
    </location>
</feature>